<feature type="region of interest" description="Disordered" evidence="1">
    <location>
        <begin position="32"/>
        <end position="55"/>
    </location>
</feature>
<proteinExistence type="predicted"/>
<protein>
    <submittedName>
        <fullName evidence="2">Uncharacterized protein</fullName>
    </submittedName>
</protein>
<gene>
    <name evidence="2" type="ORF">PVAG01_07007</name>
</gene>
<feature type="compositionally biased region" description="Low complexity" evidence="1">
    <location>
        <begin position="32"/>
        <end position="50"/>
    </location>
</feature>
<comment type="caution">
    <text evidence="2">The sequence shown here is derived from an EMBL/GenBank/DDBJ whole genome shotgun (WGS) entry which is preliminary data.</text>
</comment>
<evidence type="ECO:0000256" key="1">
    <source>
        <dbReference type="SAM" id="MobiDB-lite"/>
    </source>
</evidence>
<accession>A0ABR4PBM8</accession>
<evidence type="ECO:0000313" key="3">
    <source>
        <dbReference type="Proteomes" id="UP001629113"/>
    </source>
</evidence>
<sequence length="180" mass="19784">MEPQTSESQEESLSAWDSSLSALHGSQATISPLAVSPSSSSLPSSSLNASPDHHRRMRRNFSPEEAMLVSLVTQRNPIISFVRIIEIVNGNLRRNCVSVSKKLRDIGTSGGDHGLAVRLRHTGERWRRIRAGWTFWDPPDGWDGSEEEPSMDPPSDPLQASIKDERSSAGDDAENPVVLD</sequence>
<feature type="region of interest" description="Disordered" evidence="1">
    <location>
        <begin position="138"/>
        <end position="180"/>
    </location>
</feature>
<dbReference type="Proteomes" id="UP001629113">
    <property type="component" value="Unassembled WGS sequence"/>
</dbReference>
<reference evidence="2 3" key="1">
    <citation type="submission" date="2024-06" db="EMBL/GenBank/DDBJ databases">
        <title>Complete genome of Phlyctema vagabunda strain 19-DSS-EL-015.</title>
        <authorList>
            <person name="Fiorenzani C."/>
        </authorList>
    </citation>
    <scope>NUCLEOTIDE SEQUENCE [LARGE SCALE GENOMIC DNA]</scope>
    <source>
        <strain evidence="2 3">19-DSS-EL-015</strain>
    </source>
</reference>
<evidence type="ECO:0000313" key="2">
    <source>
        <dbReference type="EMBL" id="KAL3420562.1"/>
    </source>
</evidence>
<name>A0ABR4PBM8_9HELO</name>
<keyword evidence="3" id="KW-1185">Reference proteome</keyword>
<organism evidence="2 3">
    <name type="scientific">Phlyctema vagabunda</name>
    <dbReference type="NCBI Taxonomy" id="108571"/>
    <lineage>
        <taxon>Eukaryota</taxon>
        <taxon>Fungi</taxon>
        <taxon>Dikarya</taxon>
        <taxon>Ascomycota</taxon>
        <taxon>Pezizomycotina</taxon>
        <taxon>Leotiomycetes</taxon>
        <taxon>Helotiales</taxon>
        <taxon>Dermateaceae</taxon>
        <taxon>Phlyctema</taxon>
    </lineage>
</organism>
<dbReference type="EMBL" id="JBFCZG010000006">
    <property type="protein sequence ID" value="KAL3420562.1"/>
    <property type="molecule type" value="Genomic_DNA"/>
</dbReference>